<dbReference type="Pfam" id="PF00096">
    <property type="entry name" value="zf-C2H2"/>
    <property type="match status" value="5"/>
</dbReference>
<dbReference type="InterPro" id="IPR013087">
    <property type="entry name" value="Znf_C2H2_type"/>
</dbReference>
<keyword evidence="3 5" id="KW-0863">Zinc-finger</keyword>
<feature type="domain" description="C2H2-type" evidence="6">
    <location>
        <begin position="238"/>
        <end position="265"/>
    </location>
</feature>
<dbReference type="PANTHER" id="PTHR24381">
    <property type="entry name" value="ZINC FINGER PROTEIN"/>
    <property type="match status" value="1"/>
</dbReference>
<feature type="domain" description="C2H2-type" evidence="6">
    <location>
        <begin position="355"/>
        <end position="382"/>
    </location>
</feature>
<dbReference type="GO" id="GO:0008270">
    <property type="term" value="F:zinc ion binding"/>
    <property type="evidence" value="ECO:0007669"/>
    <property type="project" value="UniProtKB-KW"/>
</dbReference>
<evidence type="ECO:0000256" key="2">
    <source>
        <dbReference type="ARBA" id="ARBA00022737"/>
    </source>
</evidence>
<reference evidence="7" key="2">
    <citation type="submission" date="2020-12" db="EMBL/GenBank/DDBJ databases">
        <authorList>
            <person name="Kanost M."/>
        </authorList>
    </citation>
    <scope>NUCLEOTIDE SEQUENCE</scope>
</reference>
<name>A0A921ZLN2_MANSE</name>
<dbReference type="Proteomes" id="UP000791440">
    <property type="component" value="Unassembled WGS sequence"/>
</dbReference>
<dbReference type="PROSITE" id="PS00028">
    <property type="entry name" value="ZINC_FINGER_C2H2_1"/>
    <property type="match status" value="8"/>
</dbReference>
<dbReference type="EMBL" id="JH668662">
    <property type="protein sequence ID" value="KAG6460273.1"/>
    <property type="molecule type" value="Genomic_DNA"/>
</dbReference>
<dbReference type="SMART" id="SM00355">
    <property type="entry name" value="ZnF_C2H2"/>
    <property type="match status" value="10"/>
</dbReference>
<evidence type="ECO:0000256" key="3">
    <source>
        <dbReference type="ARBA" id="ARBA00022771"/>
    </source>
</evidence>
<dbReference type="AlphaFoldDB" id="A0A921ZLN2"/>
<keyword evidence="8" id="KW-1185">Reference proteome</keyword>
<reference evidence="7" key="1">
    <citation type="journal article" date="2016" name="Insect Biochem. Mol. Biol.">
        <title>Multifaceted biological insights from a draft genome sequence of the tobacco hornworm moth, Manduca sexta.</title>
        <authorList>
            <person name="Kanost M.R."/>
            <person name="Arrese E.L."/>
            <person name="Cao X."/>
            <person name="Chen Y.R."/>
            <person name="Chellapilla S."/>
            <person name="Goldsmith M.R."/>
            <person name="Grosse-Wilde E."/>
            <person name="Heckel D.G."/>
            <person name="Herndon N."/>
            <person name="Jiang H."/>
            <person name="Papanicolaou A."/>
            <person name="Qu J."/>
            <person name="Soulages J.L."/>
            <person name="Vogel H."/>
            <person name="Walters J."/>
            <person name="Waterhouse R.M."/>
            <person name="Ahn S.J."/>
            <person name="Almeida F.C."/>
            <person name="An C."/>
            <person name="Aqrawi P."/>
            <person name="Bretschneider A."/>
            <person name="Bryant W.B."/>
            <person name="Bucks S."/>
            <person name="Chao H."/>
            <person name="Chevignon G."/>
            <person name="Christen J.M."/>
            <person name="Clarke D.F."/>
            <person name="Dittmer N.T."/>
            <person name="Ferguson L.C.F."/>
            <person name="Garavelou S."/>
            <person name="Gordon K.H.J."/>
            <person name="Gunaratna R.T."/>
            <person name="Han Y."/>
            <person name="Hauser F."/>
            <person name="He Y."/>
            <person name="Heidel-Fischer H."/>
            <person name="Hirsh A."/>
            <person name="Hu Y."/>
            <person name="Jiang H."/>
            <person name="Kalra D."/>
            <person name="Klinner C."/>
            <person name="Konig C."/>
            <person name="Kovar C."/>
            <person name="Kroll A.R."/>
            <person name="Kuwar S.S."/>
            <person name="Lee S.L."/>
            <person name="Lehman R."/>
            <person name="Li K."/>
            <person name="Li Z."/>
            <person name="Liang H."/>
            <person name="Lovelace S."/>
            <person name="Lu Z."/>
            <person name="Mansfield J.H."/>
            <person name="McCulloch K.J."/>
            <person name="Mathew T."/>
            <person name="Morton B."/>
            <person name="Muzny D.M."/>
            <person name="Neunemann D."/>
            <person name="Ongeri F."/>
            <person name="Pauchet Y."/>
            <person name="Pu L.L."/>
            <person name="Pyrousis I."/>
            <person name="Rao X.J."/>
            <person name="Redding A."/>
            <person name="Roesel C."/>
            <person name="Sanchez-Gracia A."/>
            <person name="Schaack S."/>
            <person name="Shukla A."/>
            <person name="Tetreau G."/>
            <person name="Wang Y."/>
            <person name="Xiong G.H."/>
            <person name="Traut W."/>
            <person name="Walsh T.K."/>
            <person name="Worley K.C."/>
            <person name="Wu D."/>
            <person name="Wu W."/>
            <person name="Wu Y.Q."/>
            <person name="Zhang X."/>
            <person name="Zou Z."/>
            <person name="Zucker H."/>
            <person name="Briscoe A.D."/>
            <person name="Burmester T."/>
            <person name="Clem R.J."/>
            <person name="Feyereisen R."/>
            <person name="Grimmelikhuijzen C.J.P."/>
            <person name="Hamodrakas S.J."/>
            <person name="Hansson B.S."/>
            <person name="Huguet E."/>
            <person name="Jermiin L.S."/>
            <person name="Lan Q."/>
            <person name="Lehman H.K."/>
            <person name="Lorenzen M."/>
            <person name="Merzendorfer H."/>
            <person name="Michalopoulos I."/>
            <person name="Morton D.B."/>
            <person name="Muthukrishnan S."/>
            <person name="Oakeshott J.G."/>
            <person name="Palmer W."/>
            <person name="Park Y."/>
            <person name="Passarelli A.L."/>
            <person name="Rozas J."/>
            <person name="Schwartz L.M."/>
            <person name="Smith W."/>
            <person name="Southgate A."/>
            <person name="Vilcinskas A."/>
            <person name="Vogt R."/>
            <person name="Wang P."/>
            <person name="Werren J."/>
            <person name="Yu X.Q."/>
            <person name="Zhou J.J."/>
            <person name="Brown S.J."/>
            <person name="Scherer S.E."/>
            <person name="Richards S."/>
            <person name="Blissard G.W."/>
        </authorList>
    </citation>
    <scope>NUCLEOTIDE SEQUENCE</scope>
</reference>
<proteinExistence type="predicted"/>
<keyword evidence="2" id="KW-0677">Repeat</keyword>
<evidence type="ECO:0000313" key="8">
    <source>
        <dbReference type="Proteomes" id="UP000791440"/>
    </source>
</evidence>
<dbReference type="PROSITE" id="PS50157">
    <property type="entry name" value="ZINC_FINGER_C2H2_2"/>
    <property type="match status" value="8"/>
</dbReference>
<dbReference type="GO" id="GO:0000977">
    <property type="term" value="F:RNA polymerase II transcription regulatory region sequence-specific DNA binding"/>
    <property type="evidence" value="ECO:0007669"/>
    <property type="project" value="TreeGrafter"/>
</dbReference>
<feature type="domain" description="C2H2-type" evidence="6">
    <location>
        <begin position="383"/>
        <end position="410"/>
    </location>
</feature>
<dbReference type="GO" id="GO:0000981">
    <property type="term" value="F:DNA-binding transcription factor activity, RNA polymerase II-specific"/>
    <property type="evidence" value="ECO:0007669"/>
    <property type="project" value="TreeGrafter"/>
</dbReference>
<evidence type="ECO:0000256" key="1">
    <source>
        <dbReference type="ARBA" id="ARBA00022723"/>
    </source>
</evidence>
<gene>
    <name evidence="7" type="ORF">O3G_MSEX011881</name>
</gene>
<keyword evidence="4" id="KW-0862">Zinc</keyword>
<keyword evidence="1" id="KW-0479">Metal-binding</keyword>
<evidence type="ECO:0000259" key="6">
    <source>
        <dbReference type="PROSITE" id="PS50157"/>
    </source>
</evidence>
<dbReference type="FunFam" id="3.30.160.60:FF:000100">
    <property type="entry name" value="Zinc finger 45-like"/>
    <property type="match status" value="1"/>
</dbReference>
<evidence type="ECO:0000313" key="7">
    <source>
        <dbReference type="EMBL" id="KAG6460273.1"/>
    </source>
</evidence>
<sequence length="444" mass="52242">MTVDDVVDSISNDDCLDDLNDVADDADLQIKEEPTITDNTKSSKMIKRRPIEDIRAKKELMLRMKRTKEKLNKLKERDKTDRPIVTLVKKKTHVDKEYNAINNAITMIECSYVCPFFTIYSDYYCIYCKEMFTDADALRAHTLTHDPVTYKDVMDAKKNVLVDIDRIDCRLCQANIDNIDSLKCHLTKIHGKIINEETSNEFLKFKLRTGKMSCTECGRSFNFFQALRKHMAEHFGTYICDVCGAHYFEERLLTFHKKIHNPKDVKSFSCSECGKIFKSKKSRYLHIAKIHRNEPAYSCNKCDEVFFSYHLRYKHKIEEHGEHRVFPCENCDKVYNSRKSLREHNRKSHLLLLKHECSQCERKFYLPSQLKDHMTSHTGERNFRCEYCGKSYPRLKSLKVHMDSHNTEKRYKCGLCAASYTQLNNFKNHMKSKHQSMENGSQFS</sequence>
<feature type="domain" description="C2H2-type" evidence="6">
    <location>
        <begin position="326"/>
        <end position="349"/>
    </location>
</feature>
<feature type="domain" description="C2H2-type" evidence="6">
    <location>
        <begin position="123"/>
        <end position="145"/>
    </location>
</feature>
<feature type="domain" description="C2H2-type" evidence="6">
    <location>
        <begin position="212"/>
        <end position="239"/>
    </location>
</feature>
<protein>
    <recommendedName>
        <fullName evidence="6">C2H2-type domain-containing protein</fullName>
    </recommendedName>
</protein>
<organism evidence="7 8">
    <name type="scientific">Manduca sexta</name>
    <name type="common">Tobacco hawkmoth</name>
    <name type="synonym">Tobacco hornworm</name>
    <dbReference type="NCBI Taxonomy" id="7130"/>
    <lineage>
        <taxon>Eukaryota</taxon>
        <taxon>Metazoa</taxon>
        <taxon>Ecdysozoa</taxon>
        <taxon>Arthropoda</taxon>
        <taxon>Hexapoda</taxon>
        <taxon>Insecta</taxon>
        <taxon>Pterygota</taxon>
        <taxon>Neoptera</taxon>
        <taxon>Endopterygota</taxon>
        <taxon>Lepidoptera</taxon>
        <taxon>Glossata</taxon>
        <taxon>Ditrysia</taxon>
        <taxon>Bombycoidea</taxon>
        <taxon>Sphingidae</taxon>
        <taxon>Sphinginae</taxon>
        <taxon>Sphingini</taxon>
        <taxon>Manduca</taxon>
    </lineage>
</organism>
<dbReference type="Pfam" id="PF13912">
    <property type="entry name" value="zf-C2H2_6"/>
    <property type="match status" value="2"/>
</dbReference>
<dbReference type="PANTHER" id="PTHR24381:SF450">
    <property type="entry name" value="GASTRULA ZINC FINGER PROTEIN XLCGF26.1-LIKE-RELATED"/>
    <property type="match status" value="1"/>
</dbReference>
<feature type="domain" description="C2H2-type" evidence="6">
    <location>
        <begin position="411"/>
        <end position="439"/>
    </location>
</feature>
<dbReference type="GO" id="GO:0005634">
    <property type="term" value="C:nucleus"/>
    <property type="evidence" value="ECO:0007669"/>
    <property type="project" value="UniProtKB-SubCell"/>
</dbReference>
<accession>A0A921ZLN2</accession>
<comment type="caution">
    <text evidence="7">The sequence shown here is derived from an EMBL/GenBank/DDBJ whole genome shotgun (WGS) entry which is preliminary data.</text>
</comment>
<evidence type="ECO:0000256" key="5">
    <source>
        <dbReference type="PROSITE-ProRule" id="PRU00042"/>
    </source>
</evidence>
<feature type="domain" description="C2H2-type" evidence="6">
    <location>
        <begin position="268"/>
        <end position="296"/>
    </location>
</feature>
<evidence type="ECO:0000256" key="4">
    <source>
        <dbReference type="ARBA" id="ARBA00022833"/>
    </source>
</evidence>